<accession>A0A9D4J7L1</accession>
<comment type="caution">
    <text evidence="2">The sequence shown here is derived from an EMBL/GenBank/DDBJ whole genome shotgun (WGS) entry which is preliminary data.</text>
</comment>
<reference evidence="2" key="2">
    <citation type="submission" date="2020-11" db="EMBL/GenBank/DDBJ databases">
        <authorList>
            <person name="McCartney M.A."/>
            <person name="Auch B."/>
            <person name="Kono T."/>
            <person name="Mallez S."/>
            <person name="Becker A."/>
            <person name="Gohl D.M."/>
            <person name="Silverstein K.A.T."/>
            <person name="Koren S."/>
            <person name="Bechman K.B."/>
            <person name="Herman A."/>
            <person name="Abrahante J.E."/>
            <person name="Garbe J."/>
        </authorList>
    </citation>
    <scope>NUCLEOTIDE SEQUENCE</scope>
    <source>
        <strain evidence="2">Duluth1</strain>
        <tissue evidence="2">Whole animal</tissue>
    </source>
</reference>
<dbReference type="Pfam" id="PF03137">
    <property type="entry name" value="OATP"/>
    <property type="match status" value="1"/>
</dbReference>
<reference evidence="2" key="1">
    <citation type="journal article" date="2019" name="bioRxiv">
        <title>The Genome of the Zebra Mussel, Dreissena polymorpha: A Resource for Invasive Species Research.</title>
        <authorList>
            <person name="McCartney M.A."/>
            <person name="Auch B."/>
            <person name="Kono T."/>
            <person name="Mallez S."/>
            <person name="Zhang Y."/>
            <person name="Obille A."/>
            <person name="Becker A."/>
            <person name="Abrahante J.E."/>
            <person name="Garbe J."/>
            <person name="Badalamenti J.P."/>
            <person name="Herman A."/>
            <person name="Mangelson H."/>
            <person name="Liachko I."/>
            <person name="Sullivan S."/>
            <person name="Sone E.D."/>
            <person name="Koren S."/>
            <person name="Silverstein K.A.T."/>
            <person name="Beckman K.B."/>
            <person name="Gohl D.M."/>
        </authorList>
    </citation>
    <scope>NUCLEOTIDE SEQUENCE</scope>
    <source>
        <strain evidence="2">Duluth1</strain>
        <tissue evidence="2">Whole animal</tissue>
    </source>
</reference>
<feature type="transmembrane region" description="Helical" evidence="1">
    <location>
        <begin position="26"/>
        <end position="44"/>
    </location>
</feature>
<keyword evidence="3" id="KW-1185">Reference proteome</keyword>
<dbReference type="InterPro" id="IPR004156">
    <property type="entry name" value="OATP"/>
</dbReference>
<dbReference type="PANTHER" id="PTHR11388">
    <property type="entry name" value="ORGANIC ANION TRANSPORTER"/>
    <property type="match status" value="1"/>
</dbReference>
<proteinExistence type="predicted"/>
<dbReference type="GO" id="GO:0055085">
    <property type="term" value="P:transmembrane transport"/>
    <property type="evidence" value="ECO:0007669"/>
    <property type="project" value="InterPro"/>
</dbReference>
<evidence type="ECO:0000313" key="3">
    <source>
        <dbReference type="Proteomes" id="UP000828390"/>
    </source>
</evidence>
<sequence>MTGRSNNGFRCMEENSRNLSLGVRRIMVQVLSLIPGPIIIGAIFDSSCRLWNESNCPSSDGECLIYDNRKLSVRVGIFVIGFSAFGGLMFLMGSIFAGRSNKTSDKSLKLNDNKIQMHRSSARSYII</sequence>
<dbReference type="GO" id="GO:0016020">
    <property type="term" value="C:membrane"/>
    <property type="evidence" value="ECO:0007669"/>
    <property type="project" value="InterPro"/>
</dbReference>
<keyword evidence="1" id="KW-1133">Transmembrane helix</keyword>
<dbReference type="Proteomes" id="UP000828390">
    <property type="component" value="Unassembled WGS sequence"/>
</dbReference>
<feature type="transmembrane region" description="Helical" evidence="1">
    <location>
        <begin position="75"/>
        <end position="97"/>
    </location>
</feature>
<protein>
    <submittedName>
        <fullName evidence="2">Uncharacterized protein</fullName>
    </submittedName>
</protein>
<dbReference type="AlphaFoldDB" id="A0A9D4J7L1"/>
<evidence type="ECO:0000313" key="2">
    <source>
        <dbReference type="EMBL" id="KAH3799114.1"/>
    </source>
</evidence>
<keyword evidence="1" id="KW-0472">Membrane</keyword>
<dbReference type="EMBL" id="JAIWYP010000007">
    <property type="protein sequence ID" value="KAH3799114.1"/>
    <property type="molecule type" value="Genomic_DNA"/>
</dbReference>
<keyword evidence="1" id="KW-0812">Transmembrane</keyword>
<dbReference type="PANTHER" id="PTHR11388:SF100">
    <property type="entry name" value="SOLUTE CARRIER ORGANIC ANION TRANSPORTER FAMILY MEMBER 4A1"/>
    <property type="match status" value="1"/>
</dbReference>
<evidence type="ECO:0000256" key="1">
    <source>
        <dbReference type="SAM" id="Phobius"/>
    </source>
</evidence>
<gene>
    <name evidence="2" type="ORF">DPMN_152717</name>
</gene>
<organism evidence="2 3">
    <name type="scientific">Dreissena polymorpha</name>
    <name type="common">Zebra mussel</name>
    <name type="synonym">Mytilus polymorpha</name>
    <dbReference type="NCBI Taxonomy" id="45954"/>
    <lineage>
        <taxon>Eukaryota</taxon>
        <taxon>Metazoa</taxon>
        <taxon>Spiralia</taxon>
        <taxon>Lophotrochozoa</taxon>
        <taxon>Mollusca</taxon>
        <taxon>Bivalvia</taxon>
        <taxon>Autobranchia</taxon>
        <taxon>Heteroconchia</taxon>
        <taxon>Euheterodonta</taxon>
        <taxon>Imparidentia</taxon>
        <taxon>Neoheterodontei</taxon>
        <taxon>Myida</taxon>
        <taxon>Dreissenoidea</taxon>
        <taxon>Dreissenidae</taxon>
        <taxon>Dreissena</taxon>
    </lineage>
</organism>
<name>A0A9D4J7L1_DREPO</name>